<dbReference type="Proteomes" id="UP001439008">
    <property type="component" value="Unassembled WGS sequence"/>
</dbReference>
<sequence length="238" mass="26216">MQGMSIVPLTINLIEQDMIQQSFSIPELVALVEGKKTFQNQTGLVLRVTPGTPLEEIYRPYHNSIVTEINGFSPRNLSEAIIATYRPIKNANGSFVTVRFSDNRLLVFDANVFMETNDRLNMAVGMENNYRSSIFSELKSCSCVSGALKIGQDHLICNICNQKMAEVATKDGMVSLKAYTPASNKVLEKELMKGGNNVVEEKMSGIAKEVSGRFGKAIYKGTTNEMREAVSPSTAVTM</sequence>
<evidence type="ECO:0000313" key="1">
    <source>
        <dbReference type="EMBL" id="MES1922770.1"/>
    </source>
</evidence>
<keyword evidence="2" id="KW-1185">Reference proteome</keyword>
<proteinExistence type="predicted"/>
<reference evidence="1 2" key="1">
    <citation type="journal article" date="2024" name="BMC Biol.">
        <title>Comparative genomics of Ascetosporea gives new insight into the evolutionary basis for animal parasitism in Rhizaria.</title>
        <authorList>
            <person name="Hiltunen Thoren M."/>
            <person name="Onut-Brannstrom I."/>
            <person name="Alfjorden A."/>
            <person name="Peckova H."/>
            <person name="Swords F."/>
            <person name="Hooper C."/>
            <person name="Holzer A.S."/>
            <person name="Bass D."/>
            <person name="Burki F."/>
        </authorList>
    </citation>
    <scope>NUCLEOTIDE SEQUENCE [LARGE SCALE GENOMIC DNA]</scope>
    <source>
        <strain evidence="1">20-A016</strain>
    </source>
</reference>
<gene>
    <name evidence="1" type="ORF">MHBO_004294</name>
</gene>
<dbReference type="Gene3D" id="3.20.190.20">
    <property type="match status" value="1"/>
</dbReference>
<dbReference type="EMBL" id="JBDODL010003642">
    <property type="protein sequence ID" value="MES1922770.1"/>
    <property type="molecule type" value="Genomic_DNA"/>
</dbReference>
<organism evidence="1 2">
    <name type="scientific">Bonamia ostreae</name>
    <dbReference type="NCBI Taxonomy" id="126728"/>
    <lineage>
        <taxon>Eukaryota</taxon>
        <taxon>Sar</taxon>
        <taxon>Rhizaria</taxon>
        <taxon>Endomyxa</taxon>
        <taxon>Ascetosporea</taxon>
        <taxon>Haplosporida</taxon>
        <taxon>Bonamia</taxon>
    </lineage>
</organism>
<protein>
    <submittedName>
        <fullName evidence="1">Uncharacterized protein</fullName>
    </submittedName>
</protein>
<evidence type="ECO:0000313" key="2">
    <source>
        <dbReference type="Proteomes" id="UP001439008"/>
    </source>
</evidence>
<accession>A0ABV2ASY1</accession>
<name>A0ABV2ASY1_9EUKA</name>
<dbReference type="InterPro" id="IPR046449">
    <property type="entry name" value="DEGP_PDZ_sf"/>
</dbReference>
<comment type="caution">
    <text evidence="1">The sequence shown here is derived from an EMBL/GenBank/DDBJ whole genome shotgun (WGS) entry which is preliminary data.</text>
</comment>